<proteinExistence type="predicted"/>
<protein>
    <submittedName>
        <fullName evidence="2">Heterokaryon incompatibility protein-domain-containing protein</fullName>
    </submittedName>
</protein>
<dbReference type="InterPro" id="IPR052895">
    <property type="entry name" value="HetReg/Transcr_Mod"/>
</dbReference>
<dbReference type="AlphaFoldDB" id="A0A7C8MDI8"/>
<dbReference type="OrthoDB" id="270167at2759"/>
<reference evidence="2 3" key="1">
    <citation type="submission" date="2020-01" db="EMBL/GenBank/DDBJ databases">
        <authorList>
            <consortium name="DOE Joint Genome Institute"/>
            <person name="Haridas S."/>
            <person name="Albert R."/>
            <person name="Binder M."/>
            <person name="Bloem J."/>
            <person name="Labutti K."/>
            <person name="Salamov A."/>
            <person name="Andreopoulos B."/>
            <person name="Baker S.E."/>
            <person name="Barry K."/>
            <person name="Bills G."/>
            <person name="Bluhm B.H."/>
            <person name="Cannon C."/>
            <person name="Castanera R."/>
            <person name="Culley D.E."/>
            <person name="Daum C."/>
            <person name="Ezra D."/>
            <person name="Gonzalez J.B."/>
            <person name="Henrissat B."/>
            <person name="Kuo A."/>
            <person name="Liang C."/>
            <person name="Lipzen A."/>
            <person name="Lutzoni F."/>
            <person name="Magnuson J."/>
            <person name="Mondo S."/>
            <person name="Nolan M."/>
            <person name="Ohm R."/>
            <person name="Pangilinan J."/>
            <person name="Park H.-J.H."/>
            <person name="Ramirez L."/>
            <person name="Alfaro M."/>
            <person name="Sun H."/>
            <person name="Tritt A."/>
            <person name="Yoshinaga Y."/>
            <person name="Zwiers L.-H.L."/>
            <person name="Turgeon B.G."/>
            <person name="Goodwin S.B."/>
            <person name="Spatafora J.W."/>
            <person name="Crous P.W."/>
            <person name="Grigoriev I.V."/>
        </authorList>
    </citation>
    <scope>NUCLEOTIDE SEQUENCE [LARGE SCALE GENOMIC DNA]</scope>
    <source>
        <strain evidence="2 3">CBS 611.86</strain>
    </source>
</reference>
<gene>
    <name evidence="2" type="ORF">BDV95DRAFT_658636</name>
</gene>
<dbReference type="EMBL" id="JAADJZ010000006">
    <property type="protein sequence ID" value="KAF2874321.1"/>
    <property type="molecule type" value="Genomic_DNA"/>
</dbReference>
<organism evidence="2 3">
    <name type="scientific">Massariosphaeria phaeospora</name>
    <dbReference type="NCBI Taxonomy" id="100035"/>
    <lineage>
        <taxon>Eukaryota</taxon>
        <taxon>Fungi</taxon>
        <taxon>Dikarya</taxon>
        <taxon>Ascomycota</taxon>
        <taxon>Pezizomycotina</taxon>
        <taxon>Dothideomycetes</taxon>
        <taxon>Pleosporomycetidae</taxon>
        <taxon>Pleosporales</taxon>
        <taxon>Pleosporales incertae sedis</taxon>
        <taxon>Massariosphaeria</taxon>
    </lineage>
</organism>
<sequence>MAFPDYQPSTHPGHCEFLEIDNEEVDTSNLHVHVVSPETRQQLLLEQKCWEIDDSAEHLLADLGRLAPSVARSFVKKSSIRDRTVFRLINDADCVEEATGFVALSYCWNTNHNAPKTIVSPVGDLPFGWVRTVEQFPLPTSGSMFQAALGERYESEGLWFDQVCINQEDEAEKAAALGAIDTIYKNARVVIIALDDITASKEEAEFLQQYLRQYASSDLPIEQQPNQGLEPPFLLQHAPFRSFLERVLSSTWFERAWCAHEMRMGRDHVFLIPSVSNEEYGSKRFIRFTGALFFHMLVLANELPIIDSRQQARLRSLLDLFRRKTLTGVQDSFAVRHSTTLSPIPRSTSFISTITDVFAMKAGGDHRLPEYLRKLNANRDKTSIALNASGLPLALAPPSPLHRPHLEDECLRQLLLLALAARDPLALCTTGAPLQLHDGSISWLTRPTLLDLISAHHPLPPFPQPSAPMTQASDASAEYIQLPLTFLSLPHRTHTNAHFPSHLHRARTAINLCIQYQLASHSHSRSHTMWSFWQQSPAATHPRAAAMQNVFVQTLACVFECGPRWVVHMSRQFQDWFGTPVLDARVVDTLLDPHLSLQGYICTPAGRHGVALLVDFLAMLVTHGIPWASGATERTHGPLVVTSPHSLAKALVFAPFAHSKTLLLAVPEVLSGREYAALARGWVLTPLSAWMGSPRGVVSWVLQGKSRVFGEVWLGGDVQGAVPVGERCHRVYGMGSHDRV</sequence>
<dbReference type="PANTHER" id="PTHR24148:SF82">
    <property type="entry name" value="HETEROKARYON INCOMPATIBILITY DOMAIN-CONTAINING PROTEIN"/>
    <property type="match status" value="1"/>
</dbReference>
<accession>A0A7C8MDI8</accession>
<dbReference type="Pfam" id="PF06985">
    <property type="entry name" value="HET"/>
    <property type="match status" value="1"/>
</dbReference>
<feature type="domain" description="Heterokaryon incompatibility" evidence="1">
    <location>
        <begin position="101"/>
        <end position="261"/>
    </location>
</feature>
<comment type="caution">
    <text evidence="2">The sequence shown here is derived from an EMBL/GenBank/DDBJ whole genome shotgun (WGS) entry which is preliminary data.</text>
</comment>
<dbReference type="PANTHER" id="PTHR24148">
    <property type="entry name" value="ANKYRIN REPEAT DOMAIN-CONTAINING PROTEIN 39 HOMOLOG-RELATED"/>
    <property type="match status" value="1"/>
</dbReference>
<evidence type="ECO:0000313" key="3">
    <source>
        <dbReference type="Proteomes" id="UP000481861"/>
    </source>
</evidence>
<dbReference type="Proteomes" id="UP000481861">
    <property type="component" value="Unassembled WGS sequence"/>
</dbReference>
<dbReference type="InterPro" id="IPR010730">
    <property type="entry name" value="HET"/>
</dbReference>
<keyword evidence="3" id="KW-1185">Reference proteome</keyword>
<name>A0A7C8MDI8_9PLEO</name>
<evidence type="ECO:0000259" key="1">
    <source>
        <dbReference type="Pfam" id="PF06985"/>
    </source>
</evidence>
<evidence type="ECO:0000313" key="2">
    <source>
        <dbReference type="EMBL" id="KAF2874321.1"/>
    </source>
</evidence>